<keyword evidence="10" id="KW-1185">Reference proteome</keyword>
<evidence type="ECO:0000256" key="1">
    <source>
        <dbReference type="ARBA" id="ARBA00004123"/>
    </source>
</evidence>
<feature type="compositionally biased region" description="Basic and acidic residues" evidence="7">
    <location>
        <begin position="116"/>
        <end position="130"/>
    </location>
</feature>
<feature type="compositionally biased region" description="Polar residues" evidence="7">
    <location>
        <begin position="219"/>
        <end position="228"/>
    </location>
</feature>
<evidence type="ECO:0000313" key="10">
    <source>
        <dbReference type="Proteomes" id="UP000288716"/>
    </source>
</evidence>
<feature type="region of interest" description="Disordered" evidence="7">
    <location>
        <begin position="206"/>
        <end position="235"/>
    </location>
</feature>
<feature type="compositionally biased region" description="Basic and acidic residues" evidence="7">
    <location>
        <begin position="398"/>
        <end position="416"/>
    </location>
</feature>
<keyword evidence="5 6" id="KW-0539">Nucleus</keyword>
<dbReference type="GO" id="GO:0006357">
    <property type="term" value="P:regulation of transcription by RNA polymerase II"/>
    <property type="evidence" value="ECO:0007669"/>
    <property type="project" value="TreeGrafter"/>
</dbReference>
<dbReference type="EMBL" id="NCKV01000483">
    <property type="protein sequence ID" value="RWS30491.1"/>
    <property type="molecule type" value="Genomic_DNA"/>
</dbReference>
<dbReference type="GO" id="GO:0003677">
    <property type="term" value="F:DNA binding"/>
    <property type="evidence" value="ECO:0007669"/>
    <property type="project" value="UniProtKB-UniRule"/>
</dbReference>
<evidence type="ECO:0000313" key="9">
    <source>
        <dbReference type="EMBL" id="RWS30491.1"/>
    </source>
</evidence>
<feature type="domain" description="HTH psq-type" evidence="8">
    <location>
        <begin position="160"/>
        <end position="205"/>
    </location>
</feature>
<keyword evidence="4" id="KW-0804">Transcription</keyword>
<dbReference type="Pfam" id="PF05225">
    <property type="entry name" value="HTH_psq"/>
    <property type="match status" value="2"/>
</dbReference>
<dbReference type="AlphaFoldDB" id="A0A443SSK2"/>
<evidence type="ECO:0000256" key="2">
    <source>
        <dbReference type="ARBA" id="ARBA00023015"/>
    </source>
</evidence>
<protein>
    <submittedName>
        <fullName evidence="9">Mushroom body large-type Kenyon cell-specific protein 1-like protein</fullName>
    </submittedName>
</protein>
<sequence>MCFEDCVSCAKNAFFIVAENEFRCVNRRLERIAEELTGSRKWKSMYPFNNTPESEPKDWDPDEKCYICNKCHPSSHSMHSSHSESVCVNSCKAGCDCGSDDIETKHSSEQPLDLSVHSRDKQTDRYKDGSEMVTNSVLKVPQPSTAKSSKRRGEGAASKRSYTETELQAALADIQSGKLGTRRAAMIYGIPRSTLRNKVYKLSHEKAANNVKKKPVTATEPSTVNSTKPPVKNHREPSAAVANHSIDEVAQNSYNASESLKQILKQAITQRANNNYTVQDFNSCSSKSHPDTSNQMCNLFADPLAAFLDPGTSLSPLLSQFLLNVQHLALMRNDEEYNNYNVESLSSGNLAVLPDLVRKLTEERLEKERSKVKSEKEENDANSGGSVILKVPSYKPKRSVENTVKSKRESGDEKESSQCSGDAELVEKKDEEVKEKLNSNFYNNVDEYSDHESSSDALNSESKSILDSKSDKRTCSSLNTSDQSNPSTPDGKRNRPKRGRYRNYNRDDLAKAVRAVQKGEMSVHRAVKSNSSQSSGSPNSNSYAAVSFPLWQAALPLFSGDLGASQNSNFFASNMMRKLQENARLSEESHQQPNSNSNDFSLLENVIKSSLEKKSLNSKDKDSNNDQLSDKSKFNASLVALKEVSALDKKD</sequence>
<evidence type="ECO:0000256" key="5">
    <source>
        <dbReference type="ARBA" id="ARBA00023242"/>
    </source>
</evidence>
<dbReference type="SUPFAM" id="SSF46689">
    <property type="entry name" value="Homeodomain-like"/>
    <property type="match status" value="1"/>
</dbReference>
<evidence type="ECO:0000256" key="7">
    <source>
        <dbReference type="SAM" id="MobiDB-lite"/>
    </source>
</evidence>
<dbReference type="InterPro" id="IPR009057">
    <property type="entry name" value="Homeodomain-like_sf"/>
</dbReference>
<evidence type="ECO:0000256" key="4">
    <source>
        <dbReference type="ARBA" id="ARBA00023163"/>
    </source>
</evidence>
<dbReference type="Gene3D" id="1.10.10.60">
    <property type="entry name" value="Homeodomain-like"/>
    <property type="match status" value="1"/>
</dbReference>
<dbReference type="PANTHER" id="PTHR21545:SF13">
    <property type="entry name" value="ECDYSONE-INDUCED PROTEIN 93F, ISOFORM C"/>
    <property type="match status" value="1"/>
</dbReference>
<gene>
    <name evidence="9" type="ORF">B4U80_01979</name>
</gene>
<keyword evidence="3 6" id="KW-0238">DNA-binding</keyword>
<proteinExistence type="predicted"/>
<dbReference type="GO" id="GO:0005634">
    <property type="term" value="C:nucleus"/>
    <property type="evidence" value="ECO:0007669"/>
    <property type="project" value="UniProtKB-SubCell"/>
</dbReference>
<feature type="region of interest" description="Disordered" evidence="7">
    <location>
        <begin position="106"/>
        <end position="163"/>
    </location>
</feature>
<feature type="DNA-binding region" description="H-T-H motif" evidence="6">
    <location>
        <begin position="181"/>
        <end position="201"/>
    </location>
</feature>
<comment type="caution">
    <text evidence="9">The sequence shown here is derived from an EMBL/GenBank/DDBJ whole genome shotgun (WGS) entry which is preliminary data.</text>
</comment>
<feature type="compositionally biased region" description="Polar residues" evidence="7">
    <location>
        <begin position="132"/>
        <end position="147"/>
    </location>
</feature>
<dbReference type="Proteomes" id="UP000288716">
    <property type="component" value="Unassembled WGS sequence"/>
</dbReference>
<feature type="compositionally biased region" description="Basic and acidic residues" evidence="7">
    <location>
        <begin position="366"/>
        <end position="376"/>
    </location>
</feature>
<dbReference type="InterPro" id="IPR007889">
    <property type="entry name" value="HTH_Psq"/>
</dbReference>
<keyword evidence="2" id="KW-0805">Transcription regulation</keyword>
<feature type="compositionally biased region" description="Polar residues" evidence="7">
    <location>
        <begin position="591"/>
        <end position="600"/>
    </location>
</feature>
<dbReference type="PANTHER" id="PTHR21545">
    <property type="entry name" value="TRANSCRIPTION FACTOR MLR1/2"/>
    <property type="match status" value="1"/>
</dbReference>
<evidence type="ECO:0000256" key="6">
    <source>
        <dbReference type="PROSITE-ProRule" id="PRU00320"/>
    </source>
</evidence>
<feature type="compositionally biased region" description="Basic and acidic residues" evidence="7">
    <location>
        <begin position="425"/>
        <end position="437"/>
    </location>
</feature>
<reference evidence="9 10" key="1">
    <citation type="journal article" date="2018" name="Gigascience">
        <title>Genomes of trombidid mites reveal novel predicted allergens and laterally-transferred genes associated with secondary metabolism.</title>
        <authorList>
            <person name="Dong X."/>
            <person name="Chaisiri K."/>
            <person name="Xia D."/>
            <person name="Armstrong S.D."/>
            <person name="Fang Y."/>
            <person name="Donnelly M.J."/>
            <person name="Kadowaki T."/>
            <person name="McGarry J.W."/>
            <person name="Darby A.C."/>
            <person name="Makepeace B.L."/>
        </authorList>
    </citation>
    <scope>NUCLEOTIDE SEQUENCE [LARGE SCALE GENOMIC DNA]</scope>
    <source>
        <strain evidence="9">UoL-UT</strain>
    </source>
</reference>
<name>A0A443SSK2_9ACAR</name>
<feature type="compositionally biased region" description="Basic residues" evidence="7">
    <location>
        <begin position="494"/>
        <end position="503"/>
    </location>
</feature>
<dbReference type="STRING" id="299467.A0A443SSK2"/>
<dbReference type="OrthoDB" id="10028342at2759"/>
<feature type="compositionally biased region" description="Low complexity" evidence="7">
    <location>
        <begin position="529"/>
        <end position="542"/>
    </location>
</feature>
<accession>A0A443SSK2</accession>
<organism evidence="9 10">
    <name type="scientific">Leptotrombidium deliense</name>
    <dbReference type="NCBI Taxonomy" id="299467"/>
    <lineage>
        <taxon>Eukaryota</taxon>
        <taxon>Metazoa</taxon>
        <taxon>Ecdysozoa</taxon>
        <taxon>Arthropoda</taxon>
        <taxon>Chelicerata</taxon>
        <taxon>Arachnida</taxon>
        <taxon>Acari</taxon>
        <taxon>Acariformes</taxon>
        <taxon>Trombidiformes</taxon>
        <taxon>Prostigmata</taxon>
        <taxon>Anystina</taxon>
        <taxon>Parasitengona</taxon>
        <taxon>Trombiculoidea</taxon>
        <taxon>Trombiculidae</taxon>
        <taxon>Leptotrombidium</taxon>
    </lineage>
</organism>
<feature type="compositionally biased region" description="Polar residues" evidence="7">
    <location>
        <begin position="475"/>
        <end position="488"/>
    </location>
</feature>
<comment type="subcellular location">
    <subcellularLocation>
        <location evidence="1 6">Nucleus</location>
    </subcellularLocation>
</comment>
<dbReference type="VEuPathDB" id="VectorBase:LDEU001551"/>
<feature type="region of interest" description="Disordered" evidence="7">
    <location>
        <begin position="366"/>
        <end position="543"/>
    </location>
</feature>
<evidence type="ECO:0000259" key="8">
    <source>
        <dbReference type="PROSITE" id="PS50960"/>
    </source>
</evidence>
<evidence type="ECO:0000256" key="3">
    <source>
        <dbReference type="ARBA" id="ARBA00023125"/>
    </source>
</evidence>
<feature type="region of interest" description="Disordered" evidence="7">
    <location>
        <begin position="582"/>
        <end position="603"/>
    </location>
</feature>
<dbReference type="PROSITE" id="PS50960">
    <property type="entry name" value="HTH_PSQ"/>
    <property type="match status" value="1"/>
</dbReference>
<feature type="compositionally biased region" description="Basic and acidic residues" evidence="7">
    <location>
        <begin position="464"/>
        <end position="474"/>
    </location>
</feature>